<proteinExistence type="predicted"/>
<dbReference type="InterPro" id="IPR022712">
    <property type="entry name" value="Beta_Casp"/>
</dbReference>
<dbReference type="GO" id="GO:0004521">
    <property type="term" value="F:RNA endonuclease activity"/>
    <property type="evidence" value="ECO:0007669"/>
    <property type="project" value="TreeGrafter"/>
</dbReference>
<dbReference type="GO" id="GO:0016787">
    <property type="term" value="F:hydrolase activity"/>
    <property type="evidence" value="ECO:0007669"/>
    <property type="project" value="UniProtKB-KW"/>
</dbReference>
<organism evidence="4 5">
    <name type="scientific">Candidatus Abawacabacteria bacterium RBG_16_42_10</name>
    <dbReference type="NCBI Taxonomy" id="1817814"/>
    <lineage>
        <taxon>Bacteria</taxon>
        <taxon>Candidatus Abawacaibacteriota</taxon>
    </lineage>
</organism>
<dbReference type="Pfam" id="PF16661">
    <property type="entry name" value="Lactamase_B_6"/>
    <property type="match status" value="1"/>
</dbReference>
<dbReference type="STRING" id="1817814.A2V81_01980"/>
<evidence type="ECO:0000259" key="3">
    <source>
        <dbReference type="SMART" id="SM01027"/>
    </source>
</evidence>
<dbReference type="SUPFAM" id="SSF56281">
    <property type="entry name" value="Metallo-hydrolase/oxidoreductase"/>
    <property type="match status" value="1"/>
</dbReference>
<evidence type="ECO:0000313" key="4">
    <source>
        <dbReference type="EMBL" id="OGC82283.1"/>
    </source>
</evidence>
<gene>
    <name evidence="4" type="ORF">A2V81_01980</name>
</gene>
<dbReference type="InterPro" id="IPR001279">
    <property type="entry name" value="Metallo-B-lactamas"/>
</dbReference>
<evidence type="ECO:0000313" key="5">
    <source>
        <dbReference type="Proteomes" id="UP000177614"/>
    </source>
</evidence>
<dbReference type="EMBL" id="MEWR01000008">
    <property type="protein sequence ID" value="OGC82283.1"/>
    <property type="molecule type" value="Genomic_DNA"/>
</dbReference>
<evidence type="ECO:0008006" key="6">
    <source>
        <dbReference type="Google" id="ProtNLM"/>
    </source>
</evidence>
<name>A0A1F4XMG7_9BACT</name>
<dbReference type="InterPro" id="IPR050698">
    <property type="entry name" value="MBL"/>
</dbReference>
<dbReference type="CDD" id="cd16295">
    <property type="entry name" value="TTHA0252-CPSF-like_MBL-fold"/>
    <property type="match status" value="1"/>
</dbReference>
<dbReference type="SMART" id="SM00849">
    <property type="entry name" value="Lactamase_B"/>
    <property type="match status" value="1"/>
</dbReference>
<dbReference type="Proteomes" id="UP000177614">
    <property type="component" value="Unassembled WGS sequence"/>
</dbReference>
<dbReference type="Pfam" id="PF10996">
    <property type="entry name" value="Beta-Casp"/>
    <property type="match status" value="1"/>
</dbReference>
<dbReference type="InterPro" id="IPR011108">
    <property type="entry name" value="RMMBL"/>
</dbReference>
<keyword evidence="1" id="KW-0378">Hydrolase</keyword>
<feature type="domain" description="Metallo-beta-lactamase" evidence="2">
    <location>
        <begin position="13"/>
        <end position="246"/>
    </location>
</feature>
<feature type="domain" description="Beta-Casp" evidence="3">
    <location>
        <begin position="251"/>
        <end position="377"/>
    </location>
</feature>
<reference evidence="4 5" key="1">
    <citation type="journal article" date="2016" name="Nat. Commun.">
        <title>Thousands of microbial genomes shed light on interconnected biogeochemical processes in an aquifer system.</title>
        <authorList>
            <person name="Anantharaman K."/>
            <person name="Brown C.T."/>
            <person name="Hug L.A."/>
            <person name="Sharon I."/>
            <person name="Castelle C.J."/>
            <person name="Probst A.J."/>
            <person name="Thomas B.C."/>
            <person name="Singh A."/>
            <person name="Wilkins M.J."/>
            <person name="Karaoz U."/>
            <person name="Brodie E.L."/>
            <person name="Williams K.H."/>
            <person name="Hubbard S.S."/>
            <person name="Banfield J.F."/>
        </authorList>
    </citation>
    <scope>NUCLEOTIDE SEQUENCE [LARGE SCALE GENOMIC DNA]</scope>
</reference>
<dbReference type="PANTHER" id="PTHR11203:SF37">
    <property type="entry name" value="INTEGRATOR COMPLEX SUBUNIT 11"/>
    <property type="match status" value="1"/>
</dbReference>
<dbReference type="Pfam" id="PF07521">
    <property type="entry name" value="RMMBL"/>
    <property type="match status" value="1"/>
</dbReference>
<dbReference type="SMART" id="SM01027">
    <property type="entry name" value="Beta-Casp"/>
    <property type="match status" value="1"/>
</dbReference>
<dbReference type="Gene3D" id="3.60.15.10">
    <property type="entry name" value="Ribonuclease Z/Hydroxyacylglutathione hydrolase-like"/>
    <property type="match status" value="1"/>
</dbReference>
<dbReference type="InterPro" id="IPR036866">
    <property type="entry name" value="RibonucZ/Hydroxyglut_hydro"/>
</dbReference>
<evidence type="ECO:0000256" key="1">
    <source>
        <dbReference type="ARBA" id="ARBA00022801"/>
    </source>
</evidence>
<evidence type="ECO:0000259" key="2">
    <source>
        <dbReference type="SMART" id="SM00849"/>
    </source>
</evidence>
<dbReference type="Gene3D" id="3.40.50.10890">
    <property type="match status" value="1"/>
</dbReference>
<sequence>MQLTSFGAAQEVTGSAHLLEVNGKKILLDCGLFQGRRQESFDKNEANAKALKDADMIVLSHAHIDHSGNIPTLVKYGYKGPIYTTMATADLCGIMLLDSAHIQEKDWEYLQDHGMPMVSESPLYSTENAEEAQKLFVGMKYNEEEDIAQGVKLILRDAGHILGSALVELHITENGQTKVLGFTGDLGRKNMPIIQDPYQWKQLDYLIAESTYGGRLHDSYVDVEEKLIGIINEAIKNNGKIIIPAFAVERTQEIVYHLNLLQKNLKIPCLPIYVDSPLAINATEIFRRHPECFDDETNKKFLDEKEDPFGFGCLKYTRTTEESKALNDKKGPMIIISASGMCESGRILHHLKNNIENSKNIILVVSFMAKDTLGRAIAEKHRIVRIFGRPYIRRAKVHNINAFSAHADHQELVDYVQQIKGLQHIFLVHGEPQAARAIHYALDDIKAASRITISHPKKTYKL</sequence>
<accession>A0A1F4XMG7</accession>
<dbReference type="AlphaFoldDB" id="A0A1F4XMG7"/>
<dbReference type="PANTHER" id="PTHR11203">
    <property type="entry name" value="CLEAVAGE AND POLYADENYLATION SPECIFICITY FACTOR FAMILY MEMBER"/>
    <property type="match status" value="1"/>
</dbReference>
<protein>
    <recommendedName>
        <fullName evidence="6">MBL fold metallo-hydrolase</fullName>
    </recommendedName>
</protein>
<comment type="caution">
    <text evidence="4">The sequence shown here is derived from an EMBL/GenBank/DDBJ whole genome shotgun (WGS) entry which is preliminary data.</text>
</comment>